<feature type="binding site" evidence="4">
    <location>
        <position position="57"/>
    </location>
    <ligand>
        <name>substrate</name>
    </ligand>
</feature>
<dbReference type="EMBL" id="CAAHFG010000003">
    <property type="protein sequence ID" value="VGO15996.1"/>
    <property type="molecule type" value="Genomic_DNA"/>
</dbReference>
<name>A0A6C2U9D7_PONDE</name>
<dbReference type="InterPro" id="IPR050275">
    <property type="entry name" value="PGM_Phosphatase"/>
</dbReference>
<dbReference type="PROSITE" id="PS00175">
    <property type="entry name" value="PG_MUTASE"/>
    <property type="match status" value="1"/>
</dbReference>
<dbReference type="SMART" id="SM00855">
    <property type="entry name" value="PGAM"/>
    <property type="match status" value="1"/>
</dbReference>
<dbReference type="Proteomes" id="UP000366872">
    <property type="component" value="Unassembled WGS sequence"/>
</dbReference>
<evidence type="ECO:0000256" key="2">
    <source>
        <dbReference type="ARBA" id="ARBA00023235"/>
    </source>
</evidence>
<keyword evidence="2" id="KW-0413">Isomerase</keyword>
<dbReference type="PANTHER" id="PTHR48100">
    <property type="entry name" value="BROAD-SPECIFICITY PHOSPHATASE YOR283W-RELATED"/>
    <property type="match status" value="1"/>
</dbReference>
<organism evidence="5 6">
    <name type="scientific">Pontiella desulfatans</name>
    <dbReference type="NCBI Taxonomy" id="2750659"/>
    <lineage>
        <taxon>Bacteria</taxon>
        <taxon>Pseudomonadati</taxon>
        <taxon>Kiritimatiellota</taxon>
        <taxon>Kiritimatiellia</taxon>
        <taxon>Kiritimatiellales</taxon>
        <taxon>Pontiellaceae</taxon>
        <taxon>Pontiella</taxon>
    </lineage>
</organism>
<dbReference type="CDD" id="cd07067">
    <property type="entry name" value="HP_PGM_like"/>
    <property type="match status" value="1"/>
</dbReference>
<evidence type="ECO:0000313" key="6">
    <source>
        <dbReference type="Proteomes" id="UP000366872"/>
    </source>
</evidence>
<dbReference type="InterPro" id="IPR001345">
    <property type="entry name" value="PG/BPGM_mutase_AS"/>
</dbReference>
<dbReference type="GO" id="GO:0005737">
    <property type="term" value="C:cytoplasm"/>
    <property type="evidence" value="ECO:0007669"/>
    <property type="project" value="TreeGrafter"/>
</dbReference>
<feature type="binding site" evidence="4">
    <location>
        <begin position="9"/>
        <end position="16"/>
    </location>
    <ligand>
        <name>substrate</name>
    </ligand>
</feature>
<reference evidence="5 6" key="1">
    <citation type="submission" date="2019-04" db="EMBL/GenBank/DDBJ databases">
        <authorList>
            <person name="Van Vliet M D."/>
        </authorList>
    </citation>
    <scope>NUCLEOTIDE SEQUENCE [LARGE SCALE GENOMIC DNA]</scope>
    <source>
        <strain evidence="5 6">F1</strain>
    </source>
</reference>
<feature type="active site" description="Proton donor/acceptor" evidence="3">
    <location>
        <position position="79"/>
    </location>
</feature>
<gene>
    <name evidence="5" type="primary">pspA_4</name>
    <name evidence="5" type="ORF">PDESU_04585</name>
</gene>
<sequence>MKTILYLIRHGQTQWNAERRMQGRSDSPLTEKGIRMAERLADGFPPVDAVYASPQGRARRTAEIIFGNREIQTDDRLREIDLGEWEGRLQAELDIDDAEQHSNFWKSPHRFAPQTGETFECVHRRAAACLHDLAARHDGESIALVSHTTVIRSMLFSIEERPLADFWNPPAVYPASVSEVHVEDGQFKIARFGDIAHYGPDSRPSGAY</sequence>
<keyword evidence="6" id="KW-1185">Reference proteome</keyword>
<dbReference type="Gene3D" id="3.40.50.1240">
    <property type="entry name" value="Phosphoglycerate mutase-like"/>
    <property type="match status" value="1"/>
</dbReference>
<dbReference type="SUPFAM" id="SSF53254">
    <property type="entry name" value="Phosphoglycerate mutase-like"/>
    <property type="match status" value="1"/>
</dbReference>
<dbReference type="GO" id="GO:0016791">
    <property type="term" value="F:phosphatase activity"/>
    <property type="evidence" value="ECO:0007669"/>
    <property type="project" value="TreeGrafter"/>
</dbReference>
<protein>
    <submittedName>
        <fullName evidence="5">Phosphoserine phosphatase 1</fullName>
    </submittedName>
</protein>
<feature type="active site" description="Tele-phosphohistidine intermediate" evidence="3">
    <location>
        <position position="10"/>
    </location>
</feature>
<proteinExistence type="predicted"/>
<evidence type="ECO:0000256" key="3">
    <source>
        <dbReference type="PIRSR" id="PIRSR613078-1"/>
    </source>
</evidence>
<dbReference type="AlphaFoldDB" id="A0A6C2U9D7"/>
<evidence type="ECO:0000313" key="5">
    <source>
        <dbReference type="EMBL" id="VGO15996.1"/>
    </source>
</evidence>
<evidence type="ECO:0000256" key="4">
    <source>
        <dbReference type="PIRSR" id="PIRSR613078-2"/>
    </source>
</evidence>
<dbReference type="InterPro" id="IPR013078">
    <property type="entry name" value="His_Pase_superF_clade-1"/>
</dbReference>
<dbReference type="PANTHER" id="PTHR48100:SF1">
    <property type="entry name" value="HISTIDINE PHOSPHATASE FAMILY PROTEIN-RELATED"/>
    <property type="match status" value="1"/>
</dbReference>
<keyword evidence="1" id="KW-0324">Glycolysis</keyword>
<dbReference type="Pfam" id="PF00300">
    <property type="entry name" value="His_Phos_1"/>
    <property type="match status" value="1"/>
</dbReference>
<evidence type="ECO:0000256" key="1">
    <source>
        <dbReference type="ARBA" id="ARBA00023152"/>
    </source>
</evidence>
<dbReference type="InterPro" id="IPR029033">
    <property type="entry name" value="His_PPase_superfam"/>
</dbReference>
<accession>A0A6C2U9D7</accession>